<feature type="region of interest" description="Disordered" evidence="9">
    <location>
        <begin position="135"/>
        <end position="241"/>
    </location>
</feature>
<comment type="similarity">
    <text evidence="2 8">Belongs to the FXYD family.</text>
</comment>
<feature type="transmembrane region" description="Helical" evidence="8">
    <location>
        <begin position="270"/>
        <end position="291"/>
    </location>
</feature>
<feature type="transmembrane region" description="Helical" evidence="8">
    <location>
        <begin position="241"/>
        <end position="264"/>
    </location>
</feature>
<feature type="compositionally biased region" description="Acidic residues" evidence="9">
    <location>
        <begin position="189"/>
        <end position="198"/>
    </location>
</feature>
<keyword evidence="6 8" id="KW-0472">Membrane</keyword>
<evidence type="ECO:0000256" key="8">
    <source>
        <dbReference type="RuleBase" id="RU364131"/>
    </source>
</evidence>
<comment type="caution">
    <text evidence="10">The sequence shown here is derived from an EMBL/GenBank/DDBJ whole genome shotgun (WGS) entry which is preliminary data.</text>
</comment>
<dbReference type="Pfam" id="PF02038">
    <property type="entry name" value="ATP1G1_PLM_MAT8"/>
    <property type="match status" value="1"/>
</dbReference>
<evidence type="ECO:0000256" key="5">
    <source>
        <dbReference type="ARBA" id="ARBA00023065"/>
    </source>
</evidence>
<dbReference type="Proteomes" id="UP001142489">
    <property type="component" value="Unassembled WGS sequence"/>
</dbReference>
<feature type="compositionally biased region" description="Basic and acidic residues" evidence="9">
    <location>
        <begin position="161"/>
        <end position="180"/>
    </location>
</feature>
<evidence type="ECO:0000256" key="4">
    <source>
        <dbReference type="ARBA" id="ARBA00022692"/>
    </source>
</evidence>
<organism evidence="10 11">
    <name type="scientific">Phrynocephalus forsythii</name>
    <dbReference type="NCBI Taxonomy" id="171643"/>
    <lineage>
        <taxon>Eukaryota</taxon>
        <taxon>Metazoa</taxon>
        <taxon>Chordata</taxon>
        <taxon>Craniata</taxon>
        <taxon>Vertebrata</taxon>
        <taxon>Euteleostomi</taxon>
        <taxon>Lepidosauria</taxon>
        <taxon>Squamata</taxon>
        <taxon>Bifurcata</taxon>
        <taxon>Unidentata</taxon>
        <taxon>Episquamata</taxon>
        <taxon>Toxicofera</taxon>
        <taxon>Iguania</taxon>
        <taxon>Acrodonta</taxon>
        <taxon>Agamidae</taxon>
        <taxon>Agaminae</taxon>
        <taxon>Phrynocephalus</taxon>
    </lineage>
</organism>
<feature type="compositionally biased region" description="Pro residues" evidence="9">
    <location>
        <begin position="137"/>
        <end position="148"/>
    </location>
</feature>
<keyword evidence="4 8" id="KW-0812">Transmembrane</keyword>
<keyword evidence="5 8" id="KW-0406">Ion transport</keyword>
<accession>A0A9Q0X8Y6</accession>
<evidence type="ECO:0000256" key="2">
    <source>
        <dbReference type="ARBA" id="ARBA00005948"/>
    </source>
</evidence>
<evidence type="ECO:0000313" key="10">
    <source>
        <dbReference type="EMBL" id="KAJ7304919.1"/>
    </source>
</evidence>
<dbReference type="GO" id="GO:0099106">
    <property type="term" value="F:ion channel regulator activity"/>
    <property type="evidence" value="ECO:0007669"/>
    <property type="project" value="InterPro"/>
</dbReference>
<dbReference type="InterPro" id="IPR002172">
    <property type="entry name" value="LDrepeatLR_classA_rpt"/>
</dbReference>
<keyword evidence="7" id="KW-1015">Disulfide bond</keyword>
<name>A0A9Q0X8Y6_9SAUR</name>
<sequence length="325" mass="34549">MTSRTLAAAAAAAESRLASHPHITQGSSENLAPKSFTSSPTFKASWRMGQKRMALVVCLLVLIVLLLLALVLLFLFWRSSTGIIYKEPAESCNDHAVRCNGIPDCSQRSDELGCVRFGWNQSLLHIYSSAERAWLPPAQPSPAQPCPSPGHAQPEPATRGRGLERARERESERASEEHRRPQPAKEAGGNDDDDDDDAPPARTPRPAQPSPASAAAAGPRPPPTPTPTPPPPPPPPPPVELLPATAMEGVLLFLCSLLVPAMLADDYQTLRIGGLVFAVVFFTVGILLILSKSLQGFPPSREAAVAAAAAAARHAAAAWMGDKTK</sequence>
<evidence type="ECO:0000256" key="1">
    <source>
        <dbReference type="ARBA" id="ARBA00004167"/>
    </source>
</evidence>
<reference evidence="10" key="1">
    <citation type="journal article" date="2023" name="DNA Res.">
        <title>Chromosome-level genome assembly of Phrynocephalus forsythii using third-generation DNA sequencing and Hi-C analysis.</title>
        <authorList>
            <person name="Qi Y."/>
            <person name="Zhao W."/>
            <person name="Zhao Y."/>
            <person name="Niu C."/>
            <person name="Cao S."/>
            <person name="Zhang Y."/>
        </authorList>
    </citation>
    <scope>NUCLEOTIDE SEQUENCE</scope>
    <source>
        <tissue evidence="10">Muscle</tissue>
    </source>
</reference>
<gene>
    <name evidence="10" type="ORF">JRQ81_010590</name>
</gene>
<keyword evidence="3 8" id="KW-0813">Transport</keyword>
<evidence type="ECO:0000256" key="3">
    <source>
        <dbReference type="ARBA" id="ARBA00022448"/>
    </source>
</evidence>
<keyword evidence="8" id="KW-1133">Transmembrane helix</keyword>
<dbReference type="InterPro" id="IPR000272">
    <property type="entry name" value="Ion-transport_regulator_FXYD"/>
</dbReference>
<feature type="transmembrane region" description="Helical" evidence="8">
    <location>
        <begin position="53"/>
        <end position="77"/>
    </location>
</feature>
<comment type="caution">
    <text evidence="8">Lacks conserved residue(s) required for the propagation of feature annotation.</text>
</comment>
<dbReference type="CDD" id="cd20324">
    <property type="entry name" value="FXYD6"/>
    <property type="match status" value="1"/>
</dbReference>
<dbReference type="EMBL" id="JAPFRF010000022">
    <property type="protein sequence ID" value="KAJ7304919.1"/>
    <property type="molecule type" value="Genomic_DNA"/>
</dbReference>
<dbReference type="AlphaFoldDB" id="A0A9Q0X8Y6"/>
<dbReference type="Gene3D" id="1.20.5.780">
    <property type="entry name" value="Single helix bin"/>
    <property type="match status" value="1"/>
</dbReference>
<evidence type="ECO:0000313" key="11">
    <source>
        <dbReference type="Proteomes" id="UP001142489"/>
    </source>
</evidence>
<feature type="compositionally biased region" description="Pro residues" evidence="9">
    <location>
        <begin position="219"/>
        <end position="240"/>
    </location>
</feature>
<keyword evidence="11" id="KW-1185">Reference proteome</keyword>
<proteinExistence type="inferred from homology"/>
<dbReference type="CDD" id="cd00112">
    <property type="entry name" value="LDLa"/>
    <property type="match status" value="1"/>
</dbReference>
<dbReference type="GO" id="GO:0016020">
    <property type="term" value="C:membrane"/>
    <property type="evidence" value="ECO:0007669"/>
    <property type="project" value="UniProtKB-SubCell"/>
</dbReference>
<dbReference type="PRINTS" id="PR01217">
    <property type="entry name" value="PRICHEXTENSN"/>
</dbReference>
<dbReference type="GO" id="GO:0006811">
    <property type="term" value="P:monoatomic ion transport"/>
    <property type="evidence" value="ECO:0007669"/>
    <property type="project" value="UniProtKB-KW"/>
</dbReference>
<evidence type="ECO:0000256" key="9">
    <source>
        <dbReference type="SAM" id="MobiDB-lite"/>
    </source>
</evidence>
<dbReference type="GO" id="GO:0043269">
    <property type="term" value="P:regulation of monoatomic ion transport"/>
    <property type="evidence" value="ECO:0007669"/>
    <property type="project" value="InterPro"/>
</dbReference>
<protein>
    <recommendedName>
        <fullName evidence="8">FXYD domain-containing ion transport regulator</fullName>
    </recommendedName>
</protein>
<dbReference type="OrthoDB" id="8895254at2759"/>
<comment type="subcellular location">
    <subcellularLocation>
        <location evidence="1">Membrane</location>
        <topology evidence="1">Single-pass membrane protein</topology>
    </subcellularLocation>
</comment>
<evidence type="ECO:0000256" key="7">
    <source>
        <dbReference type="ARBA" id="ARBA00023157"/>
    </source>
</evidence>
<dbReference type="InterPro" id="IPR036055">
    <property type="entry name" value="LDL_receptor-like_sf"/>
</dbReference>
<dbReference type="SUPFAM" id="SSF57424">
    <property type="entry name" value="LDL receptor-like module"/>
    <property type="match status" value="1"/>
</dbReference>
<evidence type="ECO:0000256" key="6">
    <source>
        <dbReference type="ARBA" id="ARBA00023136"/>
    </source>
</evidence>